<sequence>MDTPFVYSTYVTGRNFIGRKAECNILGNLLGAGENVVIYGPPRSGKKSLVQQTLFNMRISGKQFSACDINLFNIRSLEKFLTCFGSAVIRSCFSTPGEYQESVSGLLGGTHFIFDKERFSRYDEVVSLNWAPDADDIRAMLALPGRIAAERGMKIFVLIEEFQNLMEDGRFEEIFSALKETMHRNSGTENSCCFIFSGSRVNAMKYIFEDYKYFHKLVEHVPIQEIDEMEIIEHVMRGFQNSGKVIEQEMILWAARLFKGNMWYINHFMATCDSMTKGFINEGILMEALRMVISVHEPHYLRIMENLTGHQTSLLRAVLEGVVKFSATDIIEKYSLNSSANVRRVKDALCKKEIITFNDREEPSVLDPLFEYWLRKYYFEIPDL</sequence>
<proteinExistence type="predicted"/>
<dbReference type="InterPro" id="IPR027417">
    <property type="entry name" value="P-loop_NTPase"/>
</dbReference>
<dbReference type="EMBL" id="JADIMH010000032">
    <property type="protein sequence ID" value="MBO8467303.1"/>
    <property type="molecule type" value="Genomic_DNA"/>
</dbReference>
<evidence type="ECO:0000313" key="2">
    <source>
        <dbReference type="Proteomes" id="UP000823660"/>
    </source>
</evidence>
<dbReference type="PANTHER" id="PTHR34301:SF8">
    <property type="entry name" value="ATPASE DOMAIN-CONTAINING PROTEIN"/>
    <property type="match status" value="1"/>
</dbReference>
<gene>
    <name evidence="1" type="ORF">IAB99_06030</name>
</gene>
<name>A0A9D9I797_9BACT</name>
<organism evidence="1 2">
    <name type="scientific">Candidatus Cryptobacteroides faecipullorum</name>
    <dbReference type="NCBI Taxonomy" id="2840764"/>
    <lineage>
        <taxon>Bacteria</taxon>
        <taxon>Pseudomonadati</taxon>
        <taxon>Bacteroidota</taxon>
        <taxon>Bacteroidia</taxon>
        <taxon>Bacteroidales</taxon>
        <taxon>Candidatus Cryptobacteroides</taxon>
    </lineage>
</organism>
<reference evidence="1" key="2">
    <citation type="journal article" date="2021" name="PeerJ">
        <title>Extensive microbial diversity within the chicken gut microbiome revealed by metagenomics and culture.</title>
        <authorList>
            <person name="Gilroy R."/>
            <person name="Ravi A."/>
            <person name="Getino M."/>
            <person name="Pursley I."/>
            <person name="Horton D.L."/>
            <person name="Alikhan N.F."/>
            <person name="Baker D."/>
            <person name="Gharbi K."/>
            <person name="Hall N."/>
            <person name="Watson M."/>
            <person name="Adriaenssens E.M."/>
            <person name="Foster-Nyarko E."/>
            <person name="Jarju S."/>
            <person name="Secka A."/>
            <person name="Antonio M."/>
            <person name="Oren A."/>
            <person name="Chaudhuri R.R."/>
            <person name="La Ragione R."/>
            <person name="Hildebrand F."/>
            <person name="Pallen M.J."/>
        </authorList>
    </citation>
    <scope>NUCLEOTIDE SEQUENCE</scope>
    <source>
        <strain evidence="1">B1-15692</strain>
    </source>
</reference>
<dbReference type="PANTHER" id="PTHR34301">
    <property type="entry name" value="DNA-BINDING PROTEIN-RELATED"/>
    <property type="match status" value="1"/>
</dbReference>
<evidence type="ECO:0000313" key="1">
    <source>
        <dbReference type="EMBL" id="MBO8467303.1"/>
    </source>
</evidence>
<protein>
    <recommendedName>
        <fullName evidence="3">ATP-binding protein</fullName>
    </recommendedName>
</protein>
<dbReference type="Proteomes" id="UP000823660">
    <property type="component" value="Unassembled WGS sequence"/>
</dbReference>
<reference evidence="1" key="1">
    <citation type="submission" date="2020-10" db="EMBL/GenBank/DDBJ databases">
        <authorList>
            <person name="Gilroy R."/>
        </authorList>
    </citation>
    <scope>NUCLEOTIDE SEQUENCE</scope>
    <source>
        <strain evidence="1">B1-15692</strain>
    </source>
</reference>
<dbReference type="SUPFAM" id="SSF52540">
    <property type="entry name" value="P-loop containing nucleoside triphosphate hydrolases"/>
    <property type="match status" value="1"/>
</dbReference>
<dbReference type="Gene3D" id="3.40.50.300">
    <property type="entry name" value="P-loop containing nucleotide triphosphate hydrolases"/>
    <property type="match status" value="1"/>
</dbReference>
<evidence type="ECO:0008006" key="3">
    <source>
        <dbReference type="Google" id="ProtNLM"/>
    </source>
</evidence>
<dbReference type="AlphaFoldDB" id="A0A9D9I797"/>
<accession>A0A9D9I797</accession>
<comment type="caution">
    <text evidence="1">The sequence shown here is derived from an EMBL/GenBank/DDBJ whole genome shotgun (WGS) entry which is preliminary data.</text>
</comment>